<organism evidence="1 2">
    <name type="scientific">Helicobacter mastomyrinus</name>
    <dbReference type="NCBI Taxonomy" id="287948"/>
    <lineage>
        <taxon>Bacteria</taxon>
        <taxon>Pseudomonadati</taxon>
        <taxon>Campylobacterota</taxon>
        <taxon>Epsilonproteobacteria</taxon>
        <taxon>Campylobacterales</taxon>
        <taxon>Helicobacteraceae</taxon>
        <taxon>Helicobacter</taxon>
    </lineage>
</organism>
<reference evidence="1 2" key="1">
    <citation type="submission" date="2024-02" db="EMBL/GenBank/DDBJ databases">
        <title>Genome and pathogenicity analysis of Helicobacter mastomyrinus isolated from mice.</title>
        <authorList>
            <person name="Zhu L."/>
        </authorList>
    </citation>
    <scope>NUCLEOTIDE SEQUENCE [LARGE SCALE GENOMIC DNA]</scope>
    <source>
        <strain evidence="1 2">Hm-17</strain>
    </source>
</reference>
<dbReference type="InterPro" id="IPR006429">
    <property type="entry name" value="Phage_lambda_portal"/>
</dbReference>
<evidence type="ECO:0000313" key="2">
    <source>
        <dbReference type="Proteomes" id="UP001434737"/>
    </source>
</evidence>
<dbReference type="NCBIfam" id="TIGR01539">
    <property type="entry name" value="portal_lambda"/>
    <property type="match status" value="1"/>
</dbReference>
<dbReference type="EMBL" id="CP145316">
    <property type="protein sequence ID" value="XAM17591.1"/>
    <property type="molecule type" value="Genomic_DNA"/>
</dbReference>
<keyword evidence="2" id="KW-1185">Reference proteome</keyword>
<protein>
    <submittedName>
        <fullName evidence="1">Phage portal protein</fullName>
    </submittedName>
</protein>
<gene>
    <name evidence="1" type="ORF">V3I05_07840</name>
</gene>
<dbReference type="Proteomes" id="UP001434737">
    <property type="component" value="Chromosome"/>
</dbReference>
<evidence type="ECO:0000313" key="1">
    <source>
        <dbReference type="EMBL" id="XAM17591.1"/>
    </source>
</evidence>
<dbReference type="Pfam" id="PF05136">
    <property type="entry name" value="Phage_portal_2"/>
    <property type="match status" value="1"/>
</dbReference>
<dbReference type="RefSeq" id="WP_300450419.1">
    <property type="nucleotide sequence ID" value="NZ_CP145316.1"/>
</dbReference>
<sequence>MGIFDFFFKKQKGKIPKKFYASPSLYPSELEKSEILSLIHNAPPDSNIRAIRYQARNIATSSPLINGYFDTLDKEIFGDNGIILDLHTHDCKLNADIENKWWEWRENIPYSSLDFWDIESLSLLYFKRDGECFIYINETKEGLSLKVIDPDNIDESIDNPTQNIHKGIAFDKQGLPIAYFITDSDAKVQRIPSSHILHFFKRLSTSQTRGVSSLSCVIYPNFQKDKFKSAELKRARLQSEITGFFIPNEKEVIPSFDNGEEEEQNNQEITQIAEVGKMTYINDDIKPYFTESHNATNIEFFIKQTDKEIAKALGISYSTLTGDLNEVNYSSIRHGSSEQRRQFRGLQNFIIRNLHNKVFEAWVKNEIKRGNIELKDYHTIINGYTFKPQGWEYIDPYKETNANKIAIESGQKTLSEILREKGKELDSHIQELIKENEVYEILAKRKKGK</sequence>
<name>A0ABZ3F351_9HELI</name>
<accession>A0ABZ3F351</accession>
<proteinExistence type="predicted"/>